<feature type="domain" description="HTH araC/xylS-type" evidence="7">
    <location>
        <begin position="152"/>
        <end position="251"/>
    </location>
</feature>
<evidence type="ECO:0000256" key="3">
    <source>
        <dbReference type="ARBA" id="ARBA00023125"/>
    </source>
</evidence>
<reference evidence="9 10" key="1">
    <citation type="submission" date="2023-10" db="EMBL/GenBank/DDBJ databases">
        <title>A novel Glycoside Hydrolase 43-Like Enzyme from Clostrdium boliviensis is an Endo-xylanase, and a Candidate for Xylooligosaccharides Production from Different Xylan Substrates.</title>
        <authorList>
            <person name="Alvarez M.T."/>
            <person name="Rocabado-Villegas L.R."/>
            <person name="Salas-Veizaga D.M."/>
            <person name="Linares-Pasten J.A."/>
            <person name="Gudmundsdottir E.E."/>
            <person name="Hreggvidsson G.O."/>
            <person name="Adlercreutz P."/>
            <person name="Nordberg Karlsson E."/>
        </authorList>
    </citation>
    <scope>NUCLEOTIDE SEQUENCE [LARGE SCALE GENOMIC DNA]</scope>
    <source>
        <strain evidence="9 10">E-1</strain>
    </source>
</reference>
<dbReference type="InterPro" id="IPR001789">
    <property type="entry name" value="Sig_transdc_resp-reg_receiver"/>
</dbReference>
<dbReference type="CDD" id="cd17536">
    <property type="entry name" value="REC_YesN-like"/>
    <property type="match status" value="1"/>
</dbReference>
<dbReference type="PANTHER" id="PTHR43280">
    <property type="entry name" value="ARAC-FAMILY TRANSCRIPTIONAL REGULATOR"/>
    <property type="match status" value="1"/>
</dbReference>
<evidence type="ECO:0000259" key="8">
    <source>
        <dbReference type="PROSITE" id="PS50110"/>
    </source>
</evidence>
<accession>A0ABU4GRM1</accession>
<keyword evidence="2" id="KW-0805">Transcription regulation</keyword>
<dbReference type="InterPro" id="IPR011006">
    <property type="entry name" value="CheY-like_superfamily"/>
</dbReference>
<sequence>MNNIQSYSYLAAEDESLIRKNLIKKITSLNLPLKLAGEAANGLEAIELTEASCPDLIITDIRMPQCDGIELAGYLKKNHPGVKIIIISGYDDFSYAQSAIRYGVVDYLLKPVTVENLFESLQKLLITMKSETDVLESYCTDHDRLSQESICRLMEKYLQENYKQEVFFQEISEKLGFTTEYLGKIFKKRTGETPSKYLTRLRINEAKRLLLHNPDMEIQKIGELSGYRDSAYFSRVFKSCVGIQPSEYRSGGHLLNTHSQ</sequence>
<feature type="modified residue" description="4-aspartylphosphate" evidence="6">
    <location>
        <position position="60"/>
    </location>
</feature>
<dbReference type="Pfam" id="PF12833">
    <property type="entry name" value="HTH_18"/>
    <property type="match status" value="1"/>
</dbReference>
<dbReference type="PRINTS" id="PR00032">
    <property type="entry name" value="HTHARAC"/>
</dbReference>
<gene>
    <name evidence="9" type="ORF">RZO55_22115</name>
</gene>
<organism evidence="9 10">
    <name type="scientific">Clostridium boliviensis</name>
    <dbReference type="NCBI Taxonomy" id="318465"/>
    <lineage>
        <taxon>Bacteria</taxon>
        <taxon>Bacillati</taxon>
        <taxon>Bacillota</taxon>
        <taxon>Clostridia</taxon>
        <taxon>Eubacteriales</taxon>
        <taxon>Clostridiaceae</taxon>
        <taxon>Clostridium</taxon>
    </lineage>
</organism>
<keyword evidence="6" id="KW-0597">Phosphoprotein</keyword>
<dbReference type="Gene3D" id="1.10.10.60">
    <property type="entry name" value="Homeodomain-like"/>
    <property type="match status" value="2"/>
</dbReference>
<evidence type="ECO:0000313" key="10">
    <source>
        <dbReference type="Proteomes" id="UP001276854"/>
    </source>
</evidence>
<dbReference type="Proteomes" id="UP001276854">
    <property type="component" value="Unassembled WGS sequence"/>
</dbReference>
<proteinExistence type="predicted"/>
<keyword evidence="4" id="KW-0804">Transcription</keyword>
<comment type="function">
    <text evidence="5">May play the central regulatory role in sporulation. It may be an element of the effector pathway responsible for the activation of sporulation genes in response to nutritional stress. Spo0A may act in concert with spo0H (a sigma factor) to control the expression of some genes that are critical to the sporulation process.</text>
</comment>
<protein>
    <recommendedName>
        <fullName evidence="1">Stage 0 sporulation protein A homolog</fullName>
    </recommendedName>
</protein>
<keyword evidence="3" id="KW-0238">DNA-binding</keyword>
<dbReference type="EMBL" id="JAWONS010000324">
    <property type="protein sequence ID" value="MDW2800271.1"/>
    <property type="molecule type" value="Genomic_DNA"/>
</dbReference>
<evidence type="ECO:0000256" key="2">
    <source>
        <dbReference type="ARBA" id="ARBA00023015"/>
    </source>
</evidence>
<dbReference type="Gene3D" id="3.40.50.2300">
    <property type="match status" value="1"/>
</dbReference>
<evidence type="ECO:0000256" key="6">
    <source>
        <dbReference type="PROSITE-ProRule" id="PRU00169"/>
    </source>
</evidence>
<dbReference type="PROSITE" id="PS01124">
    <property type="entry name" value="HTH_ARAC_FAMILY_2"/>
    <property type="match status" value="1"/>
</dbReference>
<dbReference type="SUPFAM" id="SSF46689">
    <property type="entry name" value="Homeodomain-like"/>
    <property type="match status" value="2"/>
</dbReference>
<dbReference type="PROSITE" id="PS50110">
    <property type="entry name" value="RESPONSE_REGULATORY"/>
    <property type="match status" value="1"/>
</dbReference>
<dbReference type="SUPFAM" id="SSF52172">
    <property type="entry name" value="CheY-like"/>
    <property type="match status" value="1"/>
</dbReference>
<name>A0ABU4GRM1_9CLOT</name>
<evidence type="ECO:0000256" key="1">
    <source>
        <dbReference type="ARBA" id="ARBA00018672"/>
    </source>
</evidence>
<dbReference type="PANTHER" id="PTHR43280:SF2">
    <property type="entry name" value="HTH-TYPE TRANSCRIPTIONAL REGULATOR EXSA"/>
    <property type="match status" value="1"/>
</dbReference>
<evidence type="ECO:0000256" key="5">
    <source>
        <dbReference type="ARBA" id="ARBA00024867"/>
    </source>
</evidence>
<dbReference type="Pfam" id="PF00072">
    <property type="entry name" value="Response_reg"/>
    <property type="match status" value="1"/>
</dbReference>
<keyword evidence="10" id="KW-1185">Reference proteome</keyword>
<dbReference type="InterPro" id="IPR009057">
    <property type="entry name" value="Homeodomain-like_sf"/>
</dbReference>
<comment type="caution">
    <text evidence="9">The sequence shown here is derived from an EMBL/GenBank/DDBJ whole genome shotgun (WGS) entry which is preliminary data.</text>
</comment>
<evidence type="ECO:0000259" key="7">
    <source>
        <dbReference type="PROSITE" id="PS01124"/>
    </source>
</evidence>
<dbReference type="RefSeq" id="WP_318066451.1">
    <property type="nucleotide sequence ID" value="NZ_JAWONS010000324.1"/>
</dbReference>
<feature type="domain" description="Response regulatory" evidence="8">
    <location>
        <begin position="8"/>
        <end position="125"/>
    </location>
</feature>
<evidence type="ECO:0000313" key="9">
    <source>
        <dbReference type="EMBL" id="MDW2800271.1"/>
    </source>
</evidence>
<dbReference type="SMART" id="SM00448">
    <property type="entry name" value="REC"/>
    <property type="match status" value="1"/>
</dbReference>
<evidence type="ECO:0000256" key="4">
    <source>
        <dbReference type="ARBA" id="ARBA00023163"/>
    </source>
</evidence>
<dbReference type="InterPro" id="IPR018060">
    <property type="entry name" value="HTH_AraC"/>
</dbReference>
<dbReference type="InterPro" id="IPR020449">
    <property type="entry name" value="Tscrpt_reg_AraC-type_HTH"/>
</dbReference>
<dbReference type="SMART" id="SM00342">
    <property type="entry name" value="HTH_ARAC"/>
    <property type="match status" value="1"/>
</dbReference>